<feature type="transmembrane region" description="Helical" evidence="5">
    <location>
        <begin position="110"/>
        <end position="130"/>
    </location>
</feature>
<dbReference type="Pfam" id="PF04172">
    <property type="entry name" value="LrgB"/>
    <property type="match status" value="1"/>
</dbReference>
<gene>
    <name evidence="6" type="ORF">F1559_003003</name>
</gene>
<evidence type="ECO:0000256" key="5">
    <source>
        <dbReference type="SAM" id="Phobius"/>
    </source>
</evidence>
<evidence type="ECO:0000313" key="7">
    <source>
        <dbReference type="Proteomes" id="UP000530660"/>
    </source>
</evidence>
<dbReference type="OrthoDB" id="2502820at2759"/>
<dbReference type="AlphaFoldDB" id="A0A7J7IF88"/>
<feature type="transmembrane region" description="Helical" evidence="5">
    <location>
        <begin position="487"/>
        <end position="505"/>
    </location>
</feature>
<feature type="transmembrane region" description="Helical" evidence="5">
    <location>
        <begin position="511"/>
        <end position="529"/>
    </location>
</feature>
<keyword evidence="4 5" id="KW-0472">Membrane</keyword>
<keyword evidence="7" id="KW-1185">Reference proteome</keyword>
<sequence length="539" mass="57827">MQPAPLVSRDLINALDSPWASVRTVMAVASALVAIQQVNWVPSFVNRVGFTKRQPAATAGAAPDKSPLVQFLNRFHHACQRILVEKWHWFRVWSQHDHERPDRYALWRRLVTSAWVLARGCFTILVLKYLEKRLDSSLRVFPGALTGLVLLVGALGALERLGCSRVRSRLERFCAPALTFLAEWMPLFFAPPLVALPARLYTGGISKRELGAIAGVLFSGFVTGLVASAWATRALLRWQAREYPSEEEDEASDAAKTSTSNATRVRSAAVQDAVIFGLSTVLAILCVLRAGARRDRLLLAVVTALSYRLGTRTVPQRWQRILHPVLTCAAMTAIVTSQVELSPHALGQDVASAAWYHRLERYPILAGNWFMQLLGPSLMALAFRLYRARALLGRHLLPLCGGSGFAAVFSLSWTTLASRVLGLKTPALRRALLPRSITMPLAIASANRLRADTGITVASVLISGILGASLGPTILSLGPGTPAVARGVALGGVSHGLGTAALAAAGDSTAASAAVIALGLVGTITTSLLSSPVARWIAS</sequence>
<evidence type="ECO:0000256" key="1">
    <source>
        <dbReference type="ARBA" id="ARBA00004141"/>
    </source>
</evidence>
<feature type="transmembrane region" description="Helical" evidence="5">
    <location>
        <begin position="362"/>
        <end position="383"/>
    </location>
</feature>
<keyword evidence="2 5" id="KW-0812">Transmembrane</keyword>
<dbReference type="PANTHER" id="PTHR30249:SF0">
    <property type="entry name" value="PLASTIDAL GLYCOLATE_GLYCERATE TRANSLOCATOR 1, CHLOROPLASTIC"/>
    <property type="match status" value="1"/>
</dbReference>
<dbReference type="GO" id="GO:0016020">
    <property type="term" value="C:membrane"/>
    <property type="evidence" value="ECO:0007669"/>
    <property type="project" value="UniProtKB-SubCell"/>
</dbReference>
<feature type="transmembrane region" description="Helical" evidence="5">
    <location>
        <begin position="455"/>
        <end position="475"/>
    </location>
</feature>
<reference evidence="6 7" key="1">
    <citation type="journal article" date="2020" name="J. Phycol.">
        <title>Comparative genome analysis reveals Cyanidiococcus gen. nov., a new extremophilic red algal genus sister to Cyanidioschyzon (Cyanidioschyzonaceae, Rhodophyta).</title>
        <authorList>
            <person name="Liu S.-L."/>
            <person name="Chiang Y.-R."/>
            <person name="Yoon H.S."/>
            <person name="Fu H.-Y."/>
        </authorList>
    </citation>
    <scope>NUCLEOTIDE SEQUENCE [LARGE SCALE GENOMIC DNA]</scope>
    <source>
        <strain evidence="6 7">THAL066</strain>
    </source>
</reference>
<organism evidence="6 7">
    <name type="scientific">Cyanidiococcus yangmingshanensis</name>
    <dbReference type="NCBI Taxonomy" id="2690220"/>
    <lineage>
        <taxon>Eukaryota</taxon>
        <taxon>Rhodophyta</taxon>
        <taxon>Bangiophyceae</taxon>
        <taxon>Cyanidiales</taxon>
        <taxon>Cyanidiaceae</taxon>
        <taxon>Cyanidiococcus</taxon>
    </lineage>
</organism>
<comment type="subcellular location">
    <subcellularLocation>
        <location evidence="1">Membrane</location>
        <topology evidence="1">Multi-pass membrane protein</topology>
    </subcellularLocation>
</comment>
<evidence type="ECO:0000256" key="4">
    <source>
        <dbReference type="ARBA" id="ARBA00023136"/>
    </source>
</evidence>
<proteinExistence type="predicted"/>
<dbReference type="EMBL" id="VWRR01000013">
    <property type="protein sequence ID" value="KAF6001763.1"/>
    <property type="molecule type" value="Genomic_DNA"/>
</dbReference>
<keyword evidence="3 5" id="KW-1133">Transmembrane helix</keyword>
<accession>A0A7J7IF88</accession>
<dbReference type="Proteomes" id="UP000530660">
    <property type="component" value="Unassembled WGS sequence"/>
</dbReference>
<evidence type="ECO:0000313" key="6">
    <source>
        <dbReference type="EMBL" id="KAF6001763.1"/>
    </source>
</evidence>
<feature type="transmembrane region" description="Helical" evidence="5">
    <location>
        <begin position="273"/>
        <end position="292"/>
    </location>
</feature>
<feature type="transmembrane region" description="Helical" evidence="5">
    <location>
        <begin position="395"/>
        <end position="416"/>
    </location>
</feature>
<dbReference type="InterPro" id="IPR007300">
    <property type="entry name" value="CidB/LrgB"/>
</dbReference>
<comment type="caution">
    <text evidence="6">The sequence shown here is derived from an EMBL/GenBank/DDBJ whole genome shotgun (WGS) entry which is preliminary data.</text>
</comment>
<feature type="transmembrane region" description="Helical" evidence="5">
    <location>
        <begin position="136"/>
        <end position="158"/>
    </location>
</feature>
<feature type="transmembrane region" description="Helical" evidence="5">
    <location>
        <begin position="170"/>
        <end position="190"/>
    </location>
</feature>
<evidence type="ECO:0000256" key="3">
    <source>
        <dbReference type="ARBA" id="ARBA00022989"/>
    </source>
</evidence>
<evidence type="ECO:0000256" key="2">
    <source>
        <dbReference type="ARBA" id="ARBA00022692"/>
    </source>
</evidence>
<dbReference type="PANTHER" id="PTHR30249">
    <property type="entry name" value="PUTATIVE SEROTONIN TRANSPORTER"/>
    <property type="match status" value="1"/>
</dbReference>
<feature type="transmembrane region" description="Helical" evidence="5">
    <location>
        <begin position="210"/>
        <end position="231"/>
    </location>
</feature>
<name>A0A7J7IF88_9RHOD</name>
<protein>
    <submittedName>
        <fullName evidence="6">Uncharacterized protein</fullName>
    </submittedName>
</protein>